<dbReference type="InterPro" id="IPR013249">
    <property type="entry name" value="RNA_pol_sigma70_r4_t2"/>
</dbReference>
<dbReference type="SUPFAM" id="SSF88946">
    <property type="entry name" value="Sigma2 domain of RNA polymerase sigma factors"/>
    <property type="match status" value="1"/>
</dbReference>
<evidence type="ECO:0000313" key="8">
    <source>
        <dbReference type="Proteomes" id="UP000323917"/>
    </source>
</evidence>
<dbReference type="SUPFAM" id="SSF88659">
    <property type="entry name" value="Sigma3 and sigma4 domains of RNA polymerase sigma factors"/>
    <property type="match status" value="1"/>
</dbReference>
<dbReference type="Proteomes" id="UP000323917">
    <property type="component" value="Chromosome"/>
</dbReference>
<protein>
    <submittedName>
        <fullName evidence="7">RNA polymerase sigma factor</fullName>
    </submittedName>
</protein>
<keyword evidence="4" id="KW-0804">Transcription</keyword>
<dbReference type="InterPro" id="IPR007627">
    <property type="entry name" value="RNA_pol_sigma70_r2"/>
</dbReference>
<name>A0A5B9QBM5_9BACT</name>
<keyword evidence="8" id="KW-1185">Reference proteome</keyword>
<evidence type="ECO:0000313" key="7">
    <source>
        <dbReference type="EMBL" id="QEG36447.1"/>
    </source>
</evidence>
<organism evidence="7 8">
    <name type="scientific">Bythopirellula goksoeyrii</name>
    <dbReference type="NCBI Taxonomy" id="1400387"/>
    <lineage>
        <taxon>Bacteria</taxon>
        <taxon>Pseudomonadati</taxon>
        <taxon>Planctomycetota</taxon>
        <taxon>Planctomycetia</taxon>
        <taxon>Pirellulales</taxon>
        <taxon>Lacipirellulaceae</taxon>
        <taxon>Bythopirellula</taxon>
    </lineage>
</organism>
<dbReference type="InterPro" id="IPR013325">
    <property type="entry name" value="RNA_pol_sigma_r2"/>
</dbReference>
<dbReference type="AlphaFoldDB" id="A0A5B9QBM5"/>
<evidence type="ECO:0000259" key="5">
    <source>
        <dbReference type="Pfam" id="PF04542"/>
    </source>
</evidence>
<keyword evidence="2" id="KW-0805">Transcription regulation</keyword>
<dbReference type="GO" id="GO:0006352">
    <property type="term" value="P:DNA-templated transcription initiation"/>
    <property type="evidence" value="ECO:0007669"/>
    <property type="project" value="InterPro"/>
</dbReference>
<dbReference type="GO" id="GO:0003677">
    <property type="term" value="F:DNA binding"/>
    <property type="evidence" value="ECO:0007669"/>
    <property type="project" value="InterPro"/>
</dbReference>
<reference evidence="7 8" key="1">
    <citation type="submission" date="2019-08" db="EMBL/GenBank/DDBJ databases">
        <title>Deep-cultivation of Planctomycetes and their phenomic and genomic characterization uncovers novel biology.</title>
        <authorList>
            <person name="Wiegand S."/>
            <person name="Jogler M."/>
            <person name="Boedeker C."/>
            <person name="Pinto D."/>
            <person name="Vollmers J."/>
            <person name="Rivas-Marin E."/>
            <person name="Kohn T."/>
            <person name="Peeters S.H."/>
            <person name="Heuer A."/>
            <person name="Rast P."/>
            <person name="Oberbeckmann S."/>
            <person name="Bunk B."/>
            <person name="Jeske O."/>
            <person name="Meyerdierks A."/>
            <person name="Storesund J.E."/>
            <person name="Kallscheuer N."/>
            <person name="Luecker S."/>
            <person name="Lage O.M."/>
            <person name="Pohl T."/>
            <person name="Merkel B.J."/>
            <person name="Hornburger P."/>
            <person name="Mueller R.-W."/>
            <person name="Bruemmer F."/>
            <person name="Labrenz M."/>
            <person name="Spormann A.M."/>
            <person name="Op den Camp H."/>
            <person name="Overmann J."/>
            <person name="Amann R."/>
            <person name="Jetten M.S.M."/>
            <person name="Mascher T."/>
            <person name="Medema M.H."/>
            <person name="Devos D.P."/>
            <person name="Kaster A.-K."/>
            <person name="Ovreas L."/>
            <person name="Rohde M."/>
            <person name="Galperin M.Y."/>
            <person name="Jogler C."/>
        </authorList>
    </citation>
    <scope>NUCLEOTIDE SEQUENCE [LARGE SCALE GENOMIC DNA]</scope>
    <source>
        <strain evidence="7 8">Pr1d</strain>
    </source>
</reference>
<dbReference type="OrthoDB" id="6383365at2"/>
<sequence>MSNSDANTERFVELLGAHERELFAYVYALTMNWEDAQEIMQRVRIRLWQQFDSYDEAKPFGAWARAVSYYLVLAFRKERSRQREYFAEGVLELVSDTYEQGVDQFVQRREALLKCLEKLTDEQRGMVDRCYANNEKIVDVADQLGVTSGALRQSLFRIRKSLQDCVRRVVRSS</sequence>
<keyword evidence="3" id="KW-0731">Sigma factor</keyword>
<dbReference type="NCBIfam" id="TIGR02989">
    <property type="entry name" value="Sig-70_gvs1"/>
    <property type="match status" value="1"/>
</dbReference>
<dbReference type="Gene3D" id="1.10.1740.10">
    <property type="match status" value="1"/>
</dbReference>
<gene>
    <name evidence="7" type="ORF">Pr1d_37610</name>
</gene>
<accession>A0A5B9QBM5</accession>
<dbReference type="Pfam" id="PF08281">
    <property type="entry name" value="Sigma70_r4_2"/>
    <property type="match status" value="1"/>
</dbReference>
<evidence type="ECO:0000256" key="3">
    <source>
        <dbReference type="ARBA" id="ARBA00023082"/>
    </source>
</evidence>
<dbReference type="PANTHER" id="PTHR43133">
    <property type="entry name" value="RNA POLYMERASE ECF-TYPE SIGMA FACTO"/>
    <property type="match status" value="1"/>
</dbReference>
<dbReference type="Gene3D" id="1.10.10.10">
    <property type="entry name" value="Winged helix-like DNA-binding domain superfamily/Winged helix DNA-binding domain"/>
    <property type="match status" value="1"/>
</dbReference>
<dbReference type="InterPro" id="IPR039425">
    <property type="entry name" value="RNA_pol_sigma-70-like"/>
</dbReference>
<comment type="similarity">
    <text evidence="1">Belongs to the sigma-70 factor family. ECF subfamily.</text>
</comment>
<dbReference type="RefSeq" id="WP_148074787.1">
    <property type="nucleotide sequence ID" value="NZ_CP042913.1"/>
</dbReference>
<evidence type="ECO:0000256" key="4">
    <source>
        <dbReference type="ARBA" id="ARBA00023163"/>
    </source>
</evidence>
<evidence type="ECO:0000259" key="6">
    <source>
        <dbReference type="Pfam" id="PF08281"/>
    </source>
</evidence>
<proteinExistence type="inferred from homology"/>
<dbReference type="GO" id="GO:0016987">
    <property type="term" value="F:sigma factor activity"/>
    <property type="evidence" value="ECO:0007669"/>
    <property type="project" value="UniProtKB-KW"/>
</dbReference>
<evidence type="ECO:0000256" key="1">
    <source>
        <dbReference type="ARBA" id="ARBA00010641"/>
    </source>
</evidence>
<evidence type="ECO:0000256" key="2">
    <source>
        <dbReference type="ARBA" id="ARBA00023015"/>
    </source>
</evidence>
<dbReference type="InterPro" id="IPR014284">
    <property type="entry name" value="RNA_pol_sigma-70_dom"/>
</dbReference>
<dbReference type="InterPro" id="IPR014331">
    <property type="entry name" value="RNA_pol_sigma70_ECF_RHOBA"/>
</dbReference>
<dbReference type="EMBL" id="CP042913">
    <property type="protein sequence ID" value="QEG36447.1"/>
    <property type="molecule type" value="Genomic_DNA"/>
</dbReference>
<dbReference type="InterPro" id="IPR013324">
    <property type="entry name" value="RNA_pol_sigma_r3/r4-like"/>
</dbReference>
<dbReference type="KEGG" id="bgok:Pr1d_37610"/>
<feature type="domain" description="RNA polymerase sigma factor 70 region 4 type 2" evidence="6">
    <location>
        <begin position="109"/>
        <end position="162"/>
    </location>
</feature>
<dbReference type="NCBIfam" id="TIGR02937">
    <property type="entry name" value="sigma70-ECF"/>
    <property type="match status" value="1"/>
</dbReference>
<feature type="domain" description="RNA polymerase sigma-70 region 2" evidence="5">
    <location>
        <begin position="16"/>
        <end position="69"/>
    </location>
</feature>
<dbReference type="PANTHER" id="PTHR43133:SF51">
    <property type="entry name" value="RNA POLYMERASE SIGMA FACTOR"/>
    <property type="match status" value="1"/>
</dbReference>
<dbReference type="InterPro" id="IPR036388">
    <property type="entry name" value="WH-like_DNA-bd_sf"/>
</dbReference>
<dbReference type="Pfam" id="PF04542">
    <property type="entry name" value="Sigma70_r2"/>
    <property type="match status" value="1"/>
</dbReference>